<comment type="subunit">
    <text evidence="20">Found in a mRNA splicing-dependent exon junction complex (EJC). Found in a complex with SR proteins. Found in a mRNP complex with RNPS1. Component of the PSAP complex consisting of RNPS1, SAP18 and PNN. Interacts with PNISR, CTBP1, CTBP2, KRT8, KRT18, KRT19, PS1D/PNO40, PPIG, RNPS1, SFRS4 and SRRM2. Identified in the spliceosome C complex.</text>
</comment>
<feature type="region of interest" description="Disordered" evidence="22">
    <location>
        <begin position="317"/>
        <end position="737"/>
    </location>
</feature>
<evidence type="ECO:0000256" key="20">
    <source>
        <dbReference type="ARBA" id="ARBA00025916"/>
    </source>
</evidence>
<dbReference type="GO" id="GO:0003677">
    <property type="term" value="F:DNA binding"/>
    <property type="evidence" value="ECO:0007669"/>
    <property type="project" value="UniProtKB-KW"/>
</dbReference>
<evidence type="ECO:0000256" key="9">
    <source>
        <dbReference type="ARBA" id="ARBA00022728"/>
    </source>
</evidence>
<keyword evidence="12" id="KW-0007">Acetylation</keyword>
<keyword evidence="17" id="KW-0804">Transcription</keyword>
<feature type="compositionally biased region" description="Basic residues" evidence="22">
    <location>
        <begin position="662"/>
        <end position="688"/>
    </location>
</feature>
<accession>A0A6F9DPL9</accession>
<evidence type="ECO:0000256" key="6">
    <source>
        <dbReference type="ARBA" id="ARBA00022499"/>
    </source>
</evidence>
<keyword evidence="14 21" id="KW-0175">Coiled coil</keyword>
<feature type="compositionally biased region" description="Basic and acidic residues" evidence="22">
    <location>
        <begin position="23"/>
        <end position="46"/>
    </location>
</feature>
<feature type="compositionally biased region" description="Low complexity" evidence="22">
    <location>
        <begin position="689"/>
        <end position="700"/>
    </location>
</feature>
<feature type="compositionally biased region" description="Basic and acidic residues" evidence="22">
    <location>
        <begin position="317"/>
        <end position="336"/>
    </location>
</feature>
<dbReference type="Pfam" id="PF04697">
    <property type="entry name" value="Pinin_SDK_N"/>
    <property type="match status" value="1"/>
</dbReference>
<keyword evidence="19" id="KW-0539">Nucleus</keyword>
<feature type="domain" description="Pinin/SDK/MemA protein" evidence="23">
    <location>
        <begin position="154"/>
        <end position="281"/>
    </location>
</feature>
<evidence type="ECO:0000256" key="15">
    <source>
        <dbReference type="ARBA" id="ARBA00023125"/>
    </source>
</evidence>
<feature type="compositionally biased region" description="Low complexity" evidence="22">
    <location>
        <begin position="564"/>
        <end position="580"/>
    </location>
</feature>
<evidence type="ECO:0000256" key="22">
    <source>
        <dbReference type="SAM" id="MobiDB-lite"/>
    </source>
</evidence>
<keyword evidence="13" id="KW-0805">Transcription regulation</keyword>
<dbReference type="GO" id="GO:0008380">
    <property type="term" value="P:RNA splicing"/>
    <property type="evidence" value="ECO:0007669"/>
    <property type="project" value="UniProtKB-KW"/>
</dbReference>
<dbReference type="GO" id="GO:0030057">
    <property type="term" value="C:desmosome"/>
    <property type="evidence" value="ECO:0007669"/>
    <property type="project" value="UniProtKB-SubCell"/>
</dbReference>
<evidence type="ECO:0000256" key="7">
    <source>
        <dbReference type="ARBA" id="ARBA00022553"/>
    </source>
</evidence>
<evidence type="ECO:0000256" key="19">
    <source>
        <dbReference type="ARBA" id="ARBA00023242"/>
    </source>
</evidence>
<keyword evidence="6" id="KW-1017">Isopeptide bond</keyword>
<dbReference type="AlphaFoldDB" id="A0A6F9DPL9"/>
<keyword evidence="11" id="KW-0965">Cell junction</keyword>
<evidence type="ECO:0000256" key="5">
    <source>
        <dbReference type="ARBA" id="ARBA00022481"/>
    </source>
</evidence>
<evidence type="ECO:0000256" key="4">
    <source>
        <dbReference type="ARBA" id="ARBA00020056"/>
    </source>
</evidence>
<organism evidence="25">
    <name type="scientific">Phallusia mammillata</name>
    <dbReference type="NCBI Taxonomy" id="59560"/>
    <lineage>
        <taxon>Eukaryota</taxon>
        <taxon>Metazoa</taxon>
        <taxon>Chordata</taxon>
        <taxon>Tunicata</taxon>
        <taxon>Ascidiacea</taxon>
        <taxon>Phlebobranchia</taxon>
        <taxon>Ascidiidae</taxon>
        <taxon>Phallusia</taxon>
    </lineage>
</organism>
<feature type="region of interest" description="Disordered" evidence="22">
    <location>
        <begin position="23"/>
        <end position="142"/>
    </location>
</feature>
<dbReference type="PANTHER" id="PTHR12707">
    <property type="entry name" value="PINN"/>
    <property type="match status" value="1"/>
</dbReference>
<evidence type="ECO:0000256" key="12">
    <source>
        <dbReference type="ARBA" id="ARBA00022990"/>
    </source>
</evidence>
<protein>
    <recommendedName>
        <fullName evidence="4">Pinin</fullName>
    </recommendedName>
</protein>
<keyword evidence="5" id="KW-0488">Methylation</keyword>
<dbReference type="GO" id="GO:0016607">
    <property type="term" value="C:nuclear speck"/>
    <property type="evidence" value="ECO:0007669"/>
    <property type="project" value="UniProtKB-SubCell"/>
</dbReference>
<feature type="compositionally biased region" description="Basic and acidic residues" evidence="22">
    <location>
        <begin position="499"/>
        <end position="515"/>
    </location>
</feature>
<evidence type="ECO:0000259" key="23">
    <source>
        <dbReference type="Pfam" id="PF04696"/>
    </source>
</evidence>
<keyword evidence="8" id="KW-0507">mRNA processing</keyword>
<feature type="compositionally biased region" description="Polar residues" evidence="22">
    <location>
        <begin position="128"/>
        <end position="139"/>
    </location>
</feature>
<feature type="compositionally biased region" description="Basic and acidic residues" evidence="22">
    <location>
        <begin position="534"/>
        <end position="543"/>
    </location>
</feature>
<evidence type="ECO:0000256" key="18">
    <source>
        <dbReference type="ARBA" id="ARBA00023187"/>
    </source>
</evidence>
<feature type="compositionally biased region" description="Basic and acidic residues" evidence="22">
    <location>
        <begin position="60"/>
        <end position="69"/>
    </location>
</feature>
<evidence type="ECO:0000256" key="1">
    <source>
        <dbReference type="ARBA" id="ARBA00004324"/>
    </source>
</evidence>
<evidence type="ECO:0000313" key="25">
    <source>
        <dbReference type="EMBL" id="CAB3264980.1"/>
    </source>
</evidence>
<evidence type="ECO:0000256" key="13">
    <source>
        <dbReference type="ARBA" id="ARBA00023015"/>
    </source>
</evidence>
<reference evidence="25" key="1">
    <citation type="submission" date="2020-04" db="EMBL/GenBank/DDBJ databases">
        <authorList>
            <person name="Neveu A P."/>
        </authorList>
    </citation>
    <scope>NUCLEOTIDE SEQUENCE</scope>
    <source>
        <tissue evidence="25">Whole embryo</tissue>
    </source>
</reference>
<feature type="compositionally biased region" description="Basic and acidic residues" evidence="22">
    <location>
        <begin position="444"/>
        <end position="456"/>
    </location>
</feature>
<keyword evidence="16" id="KW-0010">Activator</keyword>
<feature type="compositionally biased region" description="Basic residues" evidence="22">
    <location>
        <begin position="701"/>
        <end position="737"/>
    </location>
</feature>
<keyword evidence="9" id="KW-0747">Spliceosome</keyword>
<name>A0A6F9DPL9_9ASCI</name>
<dbReference type="GO" id="GO:0071013">
    <property type="term" value="C:catalytic step 2 spliceosome"/>
    <property type="evidence" value="ECO:0007669"/>
    <property type="project" value="TreeGrafter"/>
</dbReference>
<feature type="compositionally biased region" description="Basic and acidic residues" evidence="22">
    <location>
        <begin position="586"/>
        <end position="609"/>
    </location>
</feature>
<keyword evidence="10" id="KW-0832">Ubl conjugation</keyword>
<keyword evidence="15" id="KW-0238">DNA-binding</keyword>
<keyword evidence="7" id="KW-0597">Phosphoprotein</keyword>
<gene>
    <name evidence="25" type="primary">Pnn</name>
</gene>
<feature type="coiled-coil region" evidence="21">
    <location>
        <begin position="184"/>
        <end position="233"/>
    </location>
</feature>
<evidence type="ECO:0000256" key="11">
    <source>
        <dbReference type="ARBA" id="ARBA00022949"/>
    </source>
</evidence>
<dbReference type="InterPro" id="IPR006787">
    <property type="entry name" value="Pinin_SDK_N"/>
</dbReference>
<sequence length="737" mass="82796">MALAVSVLKQQIEKAKENLKNVDDSIKKVTGRDPNEKRFPADEHVRPGRGRGGTVRLGRRSLDDNHASMEEQPGPPPAKRAGGVFRRIGSATSGIGGDRRVIIPNIRHSHRTQQPDSDYEDDEPVSRPTVQSSVVSTAKSHTKTELIHAQNVDEKGKARNRRMFGMLLGTLARFQSDESKADLATKQEQRRTEIEKRLEETTAAERRKAAAERRELFNERRAQQRRIMLLEQKILLAGELEEWEAEWEKKSKFIITKASPPIFFMPKDTTGRTIRALQESRKRIKEKMATSRSSMQKTIESIDAEIEALDAMKQRMIENEDLTPKKMTIDKQKNEEPADDLLQEPNVDINVESGDDDNEAEAKDEQDGDDNATEMQQEGEDDSNMQQEGDEDSTEMQQEKGDNDEKSQLKEKEDDVEMQQEDNDDGAEMSKVDEGNNDPNIPKEGSDDDKNVLPEYHDDESGDITAIQTLEEVQKPAAVCKKVEEESTVPEDNFPAINKAEDGTEKVQENLKPEANENLGSATSPSNHQLNGVDKSDIGQAEKMEEETSAEKAPVEKDMEKNSSESSSSDSGSESGSSGEEQQEESTEKQSPKVEAKVKADKEVTEKKHAPTKVSQAPAVKQDVSSHSKSSKRNSRSKERGTRGKKERSSSSNSSSPEPVHRSRSNRRPSRGSPHRPRGGSGRRRRSRSSSSSSSSSRSRSPARSKNRRRDSDRRRRRSSSRNRRSRRSPPRSSRRR</sequence>
<feature type="compositionally biased region" description="Acidic residues" evidence="22">
    <location>
        <begin position="414"/>
        <end position="427"/>
    </location>
</feature>
<evidence type="ECO:0000256" key="8">
    <source>
        <dbReference type="ARBA" id="ARBA00022664"/>
    </source>
</evidence>
<feature type="domain" description="Pinin/SDK" evidence="24">
    <location>
        <begin position="1"/>
        <end position="150"/>
    </location>
</feature>
<evidence type="ECO:0000256" key="2">
    <source>
        <dbReference type="ARBA" id="ARBA00004568"/>
    </source>
</evidence>
<evidence type="ECO:0000256" key="21">
    <source>
        <dbReference type="SAM" id="Coils"/>
    </source>
</evidence>
<evidence type="ECO:0000256" key="3">
    <source>
        <dbReference type="ARBA" id="ARBA00010386"/>
    </source>
</evidence>
<evidence type="ECO:0000256" key="14">
    <source>
        <dbReference type="ARBA" id="ARBA00023054"/>
    </source>
</evidence>
<dbReference type="Pfam" id="PF04696">
    <property type="entry name" value="Pinin_SDK_memA"/>
    <property type="match status" value="1"/>
</dbReference>
<evidence type="ECO:0000256" key="17">
    <source>
        <dbReference type="ARBA" id="ARBA00023163"/>
    </source>
</evidence>
<dbReference type="InterPro" id="IPR039853">
    <property type="entry name" value="Pinin"/>
</dbReference>
<dbReference type="InterPro" id="IPR006786">
    <property type="entry name" value="Pinin_SDK_MemA"/>
</dbReference>
<feature type="compositionally biased region" description="Basic and acidic residues" evidence="22">
    <location>
        <begin position="397"/>
        <end position="413"/>
    </location>
</feature>
<comment type="similarity">
    <text evidence="3">Belongs to the pinin family.</text>
</comment>
<dbReference type="EMBL" id="LR789118">
    <property type="protein sequence ID" value="CAB3264980.1"/>
    <property type="molecule type" value="mRNA"/>
</dbReference>
<evidence type="ECO:0000256" key="16">
    <source>
        <dbReference type="ARBA" id="ARBA00023159"/>
    </source>
</evidence>
<feature type="compositionally biased region" description="Basic and acidic residues" evidence="22">
    <location>
        <begin position="549"/>
        <end position="563"/>
    </location>
</feature>
<dbReference type="PANTHER" id="PTHR12707:SF0">
    <property type="entry name" value="PININ"/>
    <property type="match status" value="1"/>
</dbReference>
<keyword evidence="18" id="KW-0508">mRNA splicing</keyword>
<proteinExistence type="evidence at transcript level"/>
<evidence type="ECO:0000256" key="10">
    <source>
        <dbReference type="ARBA" id="ARBA00022843"/>
    </source>
</evidence>
<feature type="compositionally biased region" description="Polar residues" evidence="22">
    <location>
        <begin position="518"/>
        <end position="530"/>
    </location>
</feature>
<feature type="compositionally biased region" description="Acidic residues" evidence="22">
    <location>
        <begin position="366"/>
        <end position="394"/>
    </location>
</feature>
<dbReference type="GO" id="GO:0006397">
    <property type="term" value="P:mRNA processing"/>
    <property type="evidence" value="ECO:0007669"/>
    <property type="project" value="UniProtKB-KW"/>
</dbReference>
<feature type="compositionally biased region" description="Basic and acidic residues" evidence="22">
    <location>
        <begin position="636"/>
        <end position="649"/>
    </location>
</feature>
<evidence type="ECO:0000259" key="24">
    <source>
        <dbReference type="Pfam" id="PF04697"/>
    </source>
</evidence>
<comment type="subcellular location">
    <subcellularLocation>
        <location evidence="2">Cell junction</location>
        <location evidence="2">Desmosome</location>
    </subcellularLocation>
    <subcellularLocation>
        <location evidence="1">Nucleus speckle</location>
    </subcellularLocation>
</comment>